<keyword evidence="7" id="KW-1185">Reference proteome</keyword>
<keyword evidence="3 5" id="KW-1133">Transmembrane helix</keyword>
<dbReference type="InterPro" id="IPR038770">
    <property type="entry name" value="Na+/solute_symporter_sf"/>
</dbReference>
<keyword evidence="2 5" id="KW-0812">Transmembrane</keyword>
<dbReference type="Gene3D" id="1.20.1530.20">
    <property type="match status" value="1"/>
</dbReference>
<organism evidence="6 7">
    <name type="scientific">Rosistilla ulvae</name>
    <dbReference type="NCBI Taxonomy" id="1930277"/>
    <lineage>
        <taxon>Bacteria</taxon>
        <taxon>Pseudomonadati</taxon>
        <taxon>Planctomycetota</taxon>
        <taxon>Planctomycetia</taxon>
        <taxon>Pirellulales</taxon>
        <taxon>Pirellulaceae</taxon>
        <taxon>Rosistilla</taxon>
    </lineage>
</organism>
<gene>
    <name evidence="6" type="ORF">EC9_01300</name>
</gene>
<feature type="transmembrane region" description="Helical" evidence="5">
    <location>
        <begin position="152"/>
        <end position="171"/>
    </location>
</feature>
<feature type="transmembrane region" description="Helical" evidence="5">
    <location>
        <begin position="209"/>
        <end position="234"/>
    </location>
</feature>
<sequence>MLCGFSLIAYFWPSGGIDPFVASKSWLSWMIAATMFALGSLLPEDEVRRLRRQLPQVCLGTLTQCLVMPLAALAVVRFGGLEGGYRLGVILVGCVPGAMASNVLTLAAGGNVSYSVSLTTMATLASPITVPWLLVLMAGISESEARIEPLSMMLTLASTVLLPVIAGFSLARWSPRFKAIAEPVGPVLANLVILWIIAVVVGLNRDRLAMIPLSLLASLLIVNLVGYVGGYTAGALARMDEPMRRALTLEVGMQNAGLGTMLAVGSFGDQFPEAAIPTAAYTFGCVFTGTILVSLWRPRPGTAV</sequence>
<comment type="subcellular location">
    <subcellularLocation>
        <location evidence="1">Membrane</location>
        <topology evidence="1">Multi-pass membrane protein</topology>
    </subcellularLocation>
</comment>
<evidence type="ECO:0000256" key="5">
    <source>
        <dbReference type="SAM" id="Phobius"/>
    </source>
</evidence>
<evidence type="ECO:0000313" key="6">
    <source>
        <dbReference type="EMBL" id="QDS85972.1"/>
    </source>
</evidence>
<evidence type="ECO:0000313" key="7">
    <source>
        <dbReference type="Proteomes" id="UP000319557"/>
    </source>
</evidence>
<dbReference type="EMBL" id="CP036261">
    <property type="protein sequence ID" value="QDS85972.1"/>
    <property type="molecule type" value="Genomic_DNA"/>
</dbReference>
<proteinExistence type="predicted"/>
<dbReference type="InterPro" id="IPR004710">
    <property type="entry name" value="Bilac:Na_transpt"/>
</dbReference>
<dbReference type="Pfam" id="PF01758">
    <property type="entry name" value="SBF"/>
    <property type="match status" value="1"/>
</dbReference>
<dbReference type="AlphaFoldDB" id="A0A517LTM3"/>
<evidence type="ECO:0000256" key="1">
    <source>
        <dbReference type="ARBA" id="ARBA00004141"/>
    </source>
</evidence>
<dbReference type="KEGG" id="ruv:EC9_01300"/>
<evidence type="ECO:0000256" key="2">
    <source>
        <dbReference type="ARBA" id="ARBA00022692"/>
    </source>
</evidence>
<protein>
    <submittedName>
        <fullName evidence="6">Sodium Bile acid symporter family protein</fullName>
    </submittedName>
</protein>
<feature type="transmembrane region" description="Helical" evidence="5">
    <location>
        <begin position="26"/>
        <end position="42"/>
    </location>
</feature>
<dbReference type="Proteomes" id="UP000319557">
    <property type="component" value="Chromosome"/>
</dbReference>
<feature type="transmembrane region" description="Helical" evidence="5">
    <location>
        <begin position="274"/>
        <end position="296"/>
    </location>
</feature>
<dbReference type="PANTHER" id="PTHR10361">
    <property type="entry name" value="SODIUM-BILE ACID COTRANSPORTER"/>
    <property type="match status" value="1"/>
</dbReference>
<name>A0A517LTM3_9BACT</name>
<dbReference type="PANTHER" id="PTHR10361:SF28">
    <property type="entry name" value="P3 PROTEIN-RELATED"/>
    <property type="match status" value="1"/>
</dbReference>
<feature type="transmembrane region" description="Helical" evidence="5">
    <location>
        <begin position="121"/>
        <end position="140"/>
    </location>
</feature>
<feature type="transmembrane region" description="Helical" evidence="5">
    <location>
        <begin position="87"/>
        <end position="109"/>
    </location>
</feature>
<keyword evidence="4 5" id="KW-0472">Membrane</keyword>
<reference evidence="6 7" key="1">
    <citation type="submission" date="2019-02" db="EMBL/GenBank/DDBJ databases">
        <title>Deep-cultivation of Planctomycetes and their phenomic and genomic characterization uncovers novel biology.</title>
        <authorList>
            <person name="Wiegand S."/>
            <person name="Jogler M."/>
            <person name="Boedeker C."/>
            <person name="Pinto D."/>
            <person name="Vollmers J."/>
            <person name="Rivas-Marin E."/>
            <person name="Kohn T."/>
            <person name="Peeters S.H."/>
            <person name="Heuer A."/>
            <person name="Rast P."/>
            <person name="Oberbeckmann S."/>
            <person name="Bunk B."/>
            <person name="Jeske O."/>
            <person name="Meyerdierks A."/>
            <person name="Storesund J.E."/>
            <person name="Kallscheuer N."/>
            <person name="Luecker S."/>
            <person name="Lage O.M."/>
            <person name="Pohl T."/>
            <person name="Merkel B.J."/>
            <person name="Hornburger P."/>
            <person name="Mueller R.-W."/>
            <person name="Bruemmer F."/>
            <person name="Labrenz M."/>
            <person name="Spormann A.M."/>
            <person name="Op den Camp H."/>
            <person name="Overmann J."/>
            <person name="Amann R."/>
            <person name="Jetten M.S.M."/>
            <person name="Mascher T."/>
            <person name="Medema M.H."/>
            <person name="Devos D.P."/>
            <person name="Kaster A.-K."/>
            <person name="Ovreas L."/>
            <person name="Rohde M."/>
            <person name="Galperin M.Y."/>
            <person name="Jogler C."/>
        </authorList>
    </citation>
    <scope>NUCLEOTIDE SEQUENCE [LARGE SCALE GENOMIC DNA]</scope>
    <source>
        <strain evidence="6 7">EC9</strain>
    </source>
</reference>
<evidence type="ECO:0000256" key="4">
    <source>
        <dbReference type="ARBA" id="ARBA00023136"/>
    </source>
</evidence>
<dbReference type="InterPro" id="IPR002657">
    <property type="entry name" value="BilAc:Na_symport/Acr3"/>
</dbReference>
<dbReference type="GO" id="GO:0016020">
    <property type="term" value="C:membrane"/>
    <property type="evidence" value="ECO:0007669"/>
    <property type="project" value="UniProtKB-SubCell"/>
</dbReference>
<evidence type="ECO:0000256" key="3">
    <source>
        <dbReference type="ARBA" id="ARBA00022989"/>
    </source>
</evidence>
<accession>A0A517LTM3</accession>
<feature type="transmembrane region" description="Helical" evidence="5">
    <location>
        <begin position="183"/>
        <end position="203"/>
    </location>
</feature>